<comment type="caution">
    <text evidence="4">The sequence shown here is derived from an EMBL/GenBank/DDBJ whole genome shotgun (WGS) entry which is preliminary data.</text>
</comment>
<evidence type="ECO:0000313" key="4">
    <source>
        <dbReference type="EMBL" id="HIX80368.1"/>
    </source>
</evidence>
<dbReference type="PANTHER" id="PTHR42919:SF8">
    <property type="entry name" value="N-ALPHA-ACETYLTRANSFERASE 50"/>
    <property type="match status" value="1"/>
</dbReference>
<keyword evidence="2" id="KW-0012">Acyltransferase</keyword>
<reference evidence="4" key="1">
    <citation type="journal article" date="2021" name="PeerJ">
        <title>Extensive microbial diversity within the chicken gut microbiome revealed by metagenomics and culture.</title>
        <authorList>
            <person name="Gilroy R."/>
            <person name="Ravi A."/>
            <person name="Getino M."/>
            <person name="Pursley I."/>
            <person name="Horton D.L."/>
            <person name="Alikhan N.F."/>
            <person name="Baker D."/>
            <person name="Gharbi K."/>
            <person name="Hall N."/>
            <person name="Watson M."/>
            <person name="Adriaenssens E.M."/>
            <person name="Foster-Nyarko E."/>
            <person name="Jarju S."/>
            <person name="Secka A."/>
            <person name="Antonio M."/>
            <person name="Oren A."/>
            <person name="Chaudhuri R.R."/>
            <person name="La Ragione R."/>
            <person name="Hildebrand F."/>
            <person name="Pallen M.J."/>
        </authorList>
    </citation>
    <scope>NUCLEOTIDE SEQUENCE</scope>
    <source>
        <strain evidence="4">ChiGjej1B1-14440</strain>
    </source>
</reference>
<evidence type="ECO:0000256" key="1">
    <source>
        <dbReference type="ARBA" id="ARBA00022679"/>
    </source>
</evidence>
<dbReference type="InterPro" id="IPR016181">
    <property type="entry name" value="Acyl_CoA_acyltransferase"/>
</dbReference>
<evidence type="ECO:0000259" key="3">
    <source>
        <dbReference type="PROSITE" id="PS51186"/>
    </source>
</evidence>
<dbReference type="CDD" id="cd04301">
    <property type="entry name" value="NAT_SF"/>
    <property type="match status" value="1"/>
</dbReference>
<dbReference type="Proteomes" id="UP000886724">
    <property type="component" value="Unassembled WGS sequence"/>
</dbReference>
<sequence length="166" mass="19423">MKLRLANKQDLPQLKTMYKDIVENMNKNKITIWDDVYPSIFFKSDILNKQLYVLEDDSVIVSAFCLCDDNIDSIQWKEPAAKALYIQRLGVNVLYMQKGIGSKTLDEAKEIARKFNYNYLRLLVVDFNYPAINLYLKNGFVKKEGVHSEVIDEEIILYEHGYEIEL</sequence>
<dbReference type="PANTHER" id="PTHR42919">
    <property type="entry name" value="N-ALPHA-ACETYLTRANSFERASE"/>
    <property type="match status" value="1"/>
</dbReference>
<evidence type="ECO:0000313" key="5">
    <source>
        <dbReference type="Proteomes" id="UP000886724"/>
    </source>
</evidence>
<dbReference type="EMBL" id="DXET01000005">
    <property type="protein sequence ID" value="HIX80368.1"/>
    <property type="molecule type" value="Genomic_DNA"/>
</dbReference>
<accession>A0A9D2BLE6</accession>
<evidence type="ECO:0000256" key="2">
    <source>
        <dbReference type="ARBA" id="ARBA00023315"/>
    </source>
</evidence>
<dbReference type="AlphaFoldDB" id="A0A9D2BLE6"/>
<dbReference type="SUPFAM" id="SSF55729">
    <property type="entry name" value="Acyl-CoA N-acyltransferases (Nat)"/>
    <property type="match status" value="1"/>
</dbReference>
<name>A0A9D2BLE6_9FIRM</name>
<feature type="domain" description="N-acetyltransferase" evidence="3">
    <location>
        <begin position="1"/>
        <end position="165"/>
    </location>
</feature>
<keyword evidence="1" id="KW-0808">Transferase</keyword>
<dbReference type="PROSITE" id="PS51186">
    <property type="entry name" value="GNAT"/>
    <property type="match status" value="1"/>
</dbReference>
<reference evidence="4" key="2">
    <citation type="submission" date="2021-04" db="EMBL/GenBank/DDBJ databases">
        <authorList>
            <person name="Gilroy R."/>
        </authorList>
    </citation>
    <scope>NUCLEOTIDE SEQUENCE</scope>
    <source>
        <strain evidence="4">ChiGjej1B1-14440</strain>
    </source>
</reference>
<protein>
    <submittedName>
        <fullName evidence="4">GNAT family N-acetyltransferase</fullName>
    </submittedName>
</protein>
<organism evidence="4 5">
    <name type="scientific">Candidatus Erysipelatoclostridium merdavium</name>
    <dbReference type="NCBI Taxonomy" id="2838566"/>
    <lineage>
        <taxon>Bacteria</taxon>
        <taxon>Bacillati</taxon>
        <taxon>Bacillota</taxon>
        <taxon>Erysipelotrichia</taxon>
        <taxon>Erysipelotrichales</taxon>
        <taxon>Erysipelotrichales incertae sedis</taxon>
    </lineage>
</organism>
<dbReference type="GO" id="GO:0016747">
    <property type="term" value="F:acyltransferase activity, transferring groups other than amino-acyl groups"/>
    <property type="evidence" value="ECO:0007669"/>
    <property type="project" value="InterPro"/>
</dbReference>
<dbReference type="Pfam" id="PF00583">
    <property type="entry name" value="Acetyltransf_1"/>
    <property type="match status" value="1"/>
</dbReference>
<gene>
    <name evidence="4" type="ORF">H9980_00115</name>
</gene>
<dbReference type="InterPro" id="IPR000182">
    <property type="entry name" value="GNAT_dom"/>
</dbReference>
<proteinExistence type="predicted"/>
<dbReference type="InterPro" id="IPR051556">
    <property type="entry name" value="N-term/lysine_N-AcTrnsfr"/>
</dbReference>
<dbReference type="Gene3D" id="3.40.630.30">
    <property type="match status" value="1"/>
</dbReference>